<accession>A0ABN2I4Y2</accession>
<dbReference type="InterPro" id="IPR013766">
    <property type="entry name" value="Thioredoxin_domain"/>
</dbReference>
<keyword evidence="1" id="KW-0472">Membrane</keyword>
<feature type="transmembrane region" description="Helical" evidence="1">
    <location>
        <begin position="6"/>
        <end position="23"/>
    </location>
</feature>
<evidence type="ECO:0000256" key="1">
    <source>
        <dbReference type="SAM" id="Phobius"/>
    </source>
</evidence>
<dbReference type="RefSeq" id="WP_344313290.1">
    <property type="nucleotide sequence ID" value="NZ_BAAANY010000021.1"/>
</dbReference>
<evidence type="ECO:0000259" key="2">
    <source>
        <dbReference type="Pfam" id="PF00085"/>
    </source>
</evidence>
<organism evidence="3 4">
    <name type="scientific">Fodinicola feengrottensis</name>
    <dbReference type="NCBI Taxonomy" id="435914"/>
    <lineage>
        <taxon>Bacteria</taxon>
        <taxon>Bacillati</taxon>
        <taxon>Actinomycetota</taxon>
        <taxon>Actinomycetes</taxon>
        <taxon>Mycobacteriales</taxon>
        <taxon>Fodinicola</taxon>
    </lineage>
</organism>
<evidence type="ECO:0000313" key="3">
    <source>
        <dbReference type="EMBL" id="GAA1698528.1"/>
    </source>
</evidence>
<dbReference type="Pfam" id="PF00085">
    <property type="entry name" value="Thioredoxin"/>
    <property type="match status" value="1"/>
</dbReference>
<gene>
    <name evidence="3" type="ORF">GCM10009765_54940</name>
</gene>
<feature type="domain" description="Thioredoxin" evidence="2">
    <location>
        <begin position="59"/>
        <end position="143"/>
    </location>
</feature>
<sequence length="155" mass="16125">MSLAGAITLGVVLVVGVIGGALWRRRQGQVRVRTQAPVPEPAIARDLLARAGAEPVADVDLTLLQVSSTFCAPCRSTRTLLAHISADEPRVRHVDVDVADHLELVRAFNVLSTPTTVLLGPAGQELGRAVGVPRKDQVMAAISAATGGSPAAAQR</sequence>
<keyword evidence="1" id="KW-1133">Transmembrane helix</keyword>
<keyword evidence="4" id="KW-1185">Reference proteome</keyword>
<dbReference type="InterPro" id="IPR036249">
    <property type="entry name" value="Thioredoxin-like_sf"/>
</dbReference>
<dbReference type="CDD" id="cd02947">
    <property type="entry name" value="TRX_family"/>
    <property type="match status" value="1"/>
</dbReference>
<dbReference type="Proteomes" id="UP001500618">
    <property type="component" value="Unassembled WGS sequence"/>
</dbReference>
<name>A0ABN2I4Y2_9ACTN</name>
<dbReference type="Gene3D" id="3.40.30.10">
    <property type="entry name" value="Glutaredoxin"/>
    <property type="match status" value="1"/>
</dbReference>
<comment type="caution">
    <text evidence="3">The sequence shown here is derived from an EMBL/GenBank/DDBJ whole genome shotgun (WGS) entry which is preliminary data.</text>
</comment>
<dbReference type="SUPFAM" id="SSF52833">
    <property type="entry name" value="Thioredoxin-like"/>
    <property type="match status" value="1"/>
</dbReference>
<proteinExistence type="predicted"/>
<keyword evidence="1" id="KW-0812">Transmembrane</keyword>
<evidence type="ECO:0000313" key="4">
    <source>
        <dbReference type="Proteomes" id="UP001500618"/>
    </source>
</evidence>
<protein>
    <recommendedName>
        <fullName evidence="2">Thioredoxin domain-containing protein</fullName>
    </recommendedName>
</protein>
<reference evidence="3 4" key="1">
    <citation type="journal article" date="2019" name="Int. J. Syst. Evol. Microbiol.">
        <title>The Global Catalogue of Microorganisms (GCM) 10K type strain sequencing project: providing services to taxonomists for standard genome sequencing and annotation.</title>
        <authorList>
            <consortium name="The Broad Institute Genomics Platform"/>
            <consortium name="The Broad Institute Genome Sequencing Center for Infectious Disease"/>
            <person name="Wu L."/>
            <person name="Ma J."/>
        </authorList>
    </citation>
    <scope>NUCLEOTIDE SEQUENCE [LARGE SCALE GENOMIC DNA]</scope>
    <source>
        <strain evidence="3 4">JCM 14718</strain>
    </source>
</reference>
<dbReference type="EMBL" id="BAAANY010000021">
    <property type="protein sequence ID" value="GAA1698528.1"/>
    <property type="molecule type" value="Genomic_DNA"/>
</dbReference>